<evidence type="ECO:0000313" key="3">
    <source>
        <dbReference type="EMBL" id="CAF1041563.1"/>
    </source>
</evidence>
<reference evidence="3" key="1">
    <citation type="submission" date="2021-02" db="EMBL/GenBank/DDBJ databases">
        <authorList>
            <person name="Nowell W R."/>
        </authorList>
    </citation>
    <scope>NUCLEOTIDE SEQUENCE</scope>
</reference>
<dbReference type="SUPFAM" id="SSF53474">
    <property type="entry name" value="alpha/beta-Hydrolases"/>
    <property type="match status" value="1"/>
</dbReference>
<dbReference type="PANTHER" id="PTHR43433">
    <property type="entry name" value="HYDROLASE, ALPHA/BETA FOLD FAMILY PROTEIN"/>
    <property type="match status" value="1"/>
</dbReference>
<dbReference type="InterPro" id="IPR050471">
    <property type="entry name" value="AB_hydrolase"/>
</dbReference>
<comment type="caution">
    <text evidence="3">The sequence shown here is derived from an EMBL/GenBank/DDBJ whole genome shotgun (WGS) entry which is preliminary data.</text>
</comment>
<evidence type="ECO:0000259" key="2">
    <source>
        <dbReference type="Pfam" id="PF00561"/>
    </source>
</evidence>
<proteinExistence type="predicted"/>
<dbReference type="PRINTS" id="PR00111">
    <property type="entry name" value="ABHYDROLASE"/>
</dbReference>
<dbReference type="Gene3D" id="3.40.50.1820">
    <property type="entry name" value="alpha/beta hydrolase"/>
    <property type="match status" value="1"/>
</dbReference>
<evidence type="ECO:0000256" key="1">
    <source>
        <dbReference type="SAM" id="MobiDB-lite"/>
    </source>
</evidence>
<dbReference type="Pfam" id="PF00561">
    <property type="entry name" value="Abhydrolase_1"/>
    <property type="match status" value="1"/>
</dbReference>
<gene>
    <name evidence="3" type="ORF">GPM918_LOCUS15806</name>
    <name evidence="4" type="ORF">SRO942_LOCUS15806</name>
</gene>
<feature type="non-terminal residue" evidence="3">
    <location>
        <position position="1"/>
    </location>
</feature>
<dbReference type="Proteomes" id="UP000663829">
    <property type="component" value="Unassembled WGS sequence"/>
</dbReference>
<feature type="region of interest" description="Disordered" evidence="1">
    <location>
        <begin position="252"/>
        <end position="275"/>
    </location>
</feature>
<dbReference type="EMBL" id="CAJNOQ010004034">
    <property type="protein sequence ID" value="CAF1041563.1"/>
    <property type="molecule type" value="Genomic_DNA"/>
</dbReference>
<evidence type="ECO:0000313" key="4">
    <source>
        <dbReference type="EMBL" id="CAF3811754.1"/>
    </source>
</evidence>
<keyword evidence="5" id="KW-1185">Reference proteome</keyword>
<dbReference type="OrthoDB" id="408373at2759"/>
<dbReference type="Proteomes" id="UP000681722">
    <property type="component" value="Unassembled WGS sequence"/>
</dbReference>
<evidence type="ECO:0000313" key="5">
    <source>
        <dbReference type="Proteomes" id="UP000663829"/>
    </source>
</evidence>
<dbReference type="EMBL" id="CAJOBC010004034">
    <property type="protein sequence ID" value="CAF3811754.1"/>
    <property type="molecule type" value="Genomic_DNA"/>
</dbReference>
<dbReference type="InterPro" id="IPR029058">
    <property type="entry name" value="AB_hydrolase_fold"/>
</dbReference>
<organism evidence="3 5">
    <name type="scientific">Didymodactylos carnosus</name>
    <dbReference type="NCBI Taxonomy" id="1234261"/>
    <lineage>
        <taxon>Eukaryota</taxon>
        <taxon>Metazoa</taxon>
        <taxon>Spiralia</taxon>
        <taxon>Gnathifera</taxon>
        <taxon>Rotifera</taxon>
        <taxon>Eurotatoria</taxon>
        <taxon>Bdelloidea</taxon>
        <taxon>Philodinida</taxon>
        <taxon>Philodinidae</taxon>
        <taxon>Didymodactylos</taxon>
    </lineage>
</organism>
<dbReference type="PANTHER" id="PTHR43433:SF5">
    <property type="entry name" value="AB HYDROLASE-1 DOMAIN-CONTAINING PROTEIN"/>
    <property type="match status" value="1"/>
</dbReference>
<name>A0A814JSH0_9BILA</name>
<dbReference type="InterPro" id="IPR000073">
    <property type="entry name" value="AB_hydrolase_1"/>
</dbReference>
<dbReference type="AlphaFoldDB" id="A0A814JSH0"/>
<feature type="domain" description="AB hydrolase-1" evidence="2">
    <location>
        <begin position="33"/>
        <end position="120"/>
    </location>
</feature>
<accession>A0A814JSH0</accession>
<sequence length="289" mass="31668">MPIANVRGVHLHYDVVGQSGPWIAFMPGGRKAGREIQSLAEKIASADYRVLLHDRRNCGASDVAIEGDQPEYEIWADDLYELLKQLDAFPAIIGGSSSGSRTALVLALKHPEVISALLLMRVTGGSFGCTLLAEDYYGQFIRIAEQSGMAAICETDHFAACIAARPVNRERLMSMDAARFIAVMQNWRLYFINGVDQPVLGADEAQLRSFHIPTFIVPVNNNSPLEIVKYVSKVFDHPMELCAEPVDGSIQSSLMGSEKNPGPKSKPNGYLDITNKGDTIEWTNSNVQA</sequence>
<protein>
    <recommendedName>
        <fullName evidence="2">AB hydrolase-1 domain-containing protein</fullName>
    </recommendedName>
</protein>